<reference evidence="2 3" key="1">
    <citation type="submission" date="2021-02" db="EMBL/GenBank/DDBJ databases">
        <title>FDA dAtabase for Regulatory Grade micrObial Sequences (FDA-ARGOS): Supporting development and validation of Infectious Disease Dx tests.</title>
        <authorList>
            <person name="Sproer C."/>
            <person name="Gronow S."/>
            <person name="Severitt S."/>
            <person name="Schroder I."/>
            <person name="Tallon L."/>
            <person name="Sadzewicz L."/>
            <person name="Zhao X."/>
            <person name="Boylan J."/>
            <person name="Ott S."/>
            <person name="Bowen H."/>
            <person name="Vavikolanu K."/>
            <person name="Mehta A."/>
            <person name="Aluvathingal J."/>
            <person name="Nadendla S."/>
            <person name="Lowell S."/>
            <person name="Myers T."/>
            <person name="Yan Y."/>
            <person name="Sichtig H."/>
        </authorList>
    </citation>
    <scope>NUCLEOTIDE SEQUENCE [LARGE SCALE GENOMIC DNA]</scope>
    <source>
        <strain evidence="2 3">FDAARGOS_1212</strain>
        <plasmid evidence="2 3">unnamed3</plasmid>
    </source>
</reference>
<evidence type="ECO:0000313" key="2">
    <source>
        <dbReference type="EMBL" id="QRV39259.1"/>
    </source>
</evidence>
<geneLocation type="plasmid" evidence="2 3">
    <name>unnamed3</name>
</geneLocation>
<accession>A0ABD7DC41</accession>
<sequence length="184" mass="20737">MPEPLRRAIHQLVSEGVQNCQEMLRYTEPDQAHTWKRMTLYRATDAADTMNFVAMLIAAYCERTGMAPETLQSYLQVGQQELRSAGPQEESRAHVAGLLGEALSYEAMRASTNREEHREGQLEAERAQRPEDDPQRLFTEAVLHGLKARLCEDVDSLDSYLPPQVALMARRVAEVLEVPELAAT</sequence>
<feature type="region of interest" description="Disordered" evidence="1">
    <location>
        <begin position="109"/>
        <end position="133"/>
    </location>
</feature>
<evidence type="ECO:0000256" key="1">
    <source>
        <dbReference type="SAM" id="MobiDB-lite"/>
    </source>
</evidence>
<dbReference type="EMBL" id="CP070247">
    <property type="protein sequence ID" value="QRV39259.1"/>
    <property type="molecule type" value="Genomic_DNA"/>
</dbReference>
<name>A0ABD7DC41_9ACTN</name>
<protein>
    <submittedName>
        <fullName evidence="2">Uncharacterized protein</fullName>
    </submittedName>
</protein>
<dbReference type="Proteomes" id="UP000623926">
    <property type="component" value="Plasmid unnamed3"/>
</dbReference>
<proteinExistence type="predicted"/>
<feature type="compositionally biased region" description="Basic and acidic residues" evidence="1">
    <location>
        <begin position="112"/>
        <end position="133"/>
    </location>
</feature>
<evidence type="ECO:0000313" key="3">
    <source>
        <dbReference type="Proteomes" id="UP000623926"/>
    </source>
</evidence>
<organism evidence="2 3">
    <name type="scientific">Streptomyces californicus</name>
    <dbReference type="NCBI Taxonomy" id="67351"/>
    <lineage>
        <taxon>Bacteria</taxon>
        <taxon>Bacillati</taxon>
        <taxon>Actinomycetota</taxon>
        <taxon>Actinomycetes</taxon>
        <taxon>Kitasatosporales</taxon>
        <taxon>Streptomycetaceae</taxon>
        <taxon>Streptomyces</taxon>
    </lineage>
</organism>
<keyword evidence="2" id="KW-0614">Plasmid</keyword>
<dbReference type="AlphaFoldDB" id="A0ABD7DC41"/>
<gene>
    <name evidence="2" type="ORF">I6J42_34750</name>
</gene>